<protein>
    <submittedName>
        <fullName evidence="1">Gliding motility lipoprotein GldH</fullName>
    </submittedName>
</protein>
<accession>A0AC61QMF0</accession>
<evidence type="ECO:0000313" key="2">
    <source>
        <dbReference type="Proteomes" id="UP000308886"/>
    </source>
</evidence>
<evidence type="ECO:0000313" key="1">
    <source>
        <dbReference type="EMBL" id="TGX80467.1"/>
    </source>
</evidence>
<proteinExistence type="predicted"/>
<keyword evidence="2" id="KW-1185">Reference proteome</keyword>
<keyword evidence="1" id="KW-0449">Lipoprotein</keyword>
<name>A0AC61QMF0_9BACT</name>
<gene>
    <name evidence="1" type="primary">gldH</name>
    <name evidence="1" type="ORF">E5358_12970</name>
</gene>
<reference evidence="1" key="1">
    <citation type="submission" date="2019-04" db="EMBL/GenBank/DDBJ databases">
        <title>Microbes associate with the intestines of laboratory mice.</title>
        <authorList>
            <person name="Navarre W."/>
            <person name="Wong E."/>
            <person name="Huang K."/>
            <person name="Tropini C."/>
            <person name="Ng K."/>
            <person name="Yu B."/>
        </authorList>
    </citation>
    <scope>NUCLEOTIDE SEQUENCE</scope>
    <source>
        <strain evidence="1">NM73_A23</strain>
    </source>
</reference>
<sequence>MNTKKTKRNSRLSALIAVIGIIMSLSACGDNRVYDHYEHATVGGWEKNDALAFDLPALEESGRYTLSLGIRTNDAYPFQNLSLVVEQTSFPSKKTAVDVVNCDIANHNGRMLGNGITLYQYSIPIRKKFHMRGDSLHITVRHNMKREILPGIVDIGIKMDRE</sequence>
<dbReference type="Proteomes" id="UP000308886">
    <property type="component" value="Unassembled WGS sequence"/>
</dbReference>
<dbReference type="EMBL" id="SRZC01000026">
    <property type="protein sequence ID" value="TGX80467.1"/>
    <property type="molecule type" value="Genomic_DNA"/>
</dbReference>
<comment type="caution">
    <text evidence="1">The sequence shown here is derived from an EMBL/GenBank/DDBJ whole genome shotgun (WGS) entry which is preliminary data.</text>
</comment>
<organism evidence="1 2">
    <name type="scientific">Palleniella muris</name>
    <dbReference type="NCBI Taxonomy" id="3038145"/>
    <lineage>
        <taxon>Bacteria</taxon>
        <taxon>Pseudomonadati</taxon>
        <taxon>Bacteroidota</taxon>
        <taxon>Bacteroidia</taxon>
        <taxon>Bacteroidales</taxon>
        <taxon>Prevotellaceae</taxon>
        <taxon>Palleniella</taxon>
    </lineage>
</organism>